<sequence>MIAIITIWTIEIARYSIEEQKGWNVIGGILSPVSCHYGKPGLLSEEHRLQMCRAATSTSDWIDVDSWESEQSSYKRTAETLESVKARLSKQLQTNNFSLCFLMSMDCLESMTKPGVWDLTLFPRLFQHELIVCGRDGMDQTIVNHENLVKYKDKILFAGLEPRNDISSTFIRQLLSEHKSIDYLTHPMVVSYIKDHRLYTSSDGETQQ</sequence>
<dbReference type="GO" id="GO:0004515">
    <property type="term" value="F:nicotinate-nucleotide adenylyltransferase activity"/>
    <property type="evidence" value="ECO:0007669"/>
    <property type="project" value="UniProtKB-EC"/>
</dbReference>
<dbReference type="PANTHER" id="PTHR12039:SF0">
    <property type="entry name" value="NICOTINAMIDE-NUCLEOTIDE ADENYLYLTRANSFERASE"/>
    <property type="match status" value="1"/>
</dbReference>
<evidence type="ECO:0000313" key="2">
    <source>
        <dbReference type="EMBL" id="KAK2947656.1"/>
    </source>
</evidence>
<dbReference type="InterPro" id="IPR014729">
    <property type="entry name" value="Rossmann-like_a/b/a_fold"/>
</dbReference>
<keyword evidence="2" id="KW-0548">Nucleotidyltransferase</keyword>
<keyword evidence="2" id="KW-0808">Transferase</keyword>
<dbReference type="InterPro" id="IPR004821">
    <property type="entry name" value="Cyt_trans-like"/>
</dbReference>
<dbReference type="PANTHER" id="PTHR12039">
    <property type="entry name" value="NICOTINAMIDE MONONUCLEOTIDE ADENYLYLTRANSFERASE"/>
    <property type="match status" value="1"/>
</dbReference>
<dbReference type="Proteomes" id="UP001281761">
    <property type="component" value="Unassembled WGS sequence"/>
</dbReference>
<proteinExistence type="predicted"/>
<dbReference type="EMBL" id="JARBJD010000194">
    <property type="protein sequence ID" value="KAK2947656.1"/>
    <property type="molecule type" value="Genomic_DNA"/>
</dbReference>
<gene>
    <name evidence="2" type="ORF">BLNAU_17408</name>
</gene>
<keyword evidence="3" id="KW-1185">Reference proteome</keyword>
<reference evidence="2 3" key="1">
    <citation type="journal article" date="2022" name="bioRxiv">
        <title>Genomics of Preaxostyla Flagellates Illuminates Evolutionary Transitions and the Path Towards Mitochondrial Loss.</title>
        <authorList>
            <person name="Novak L.V.F."/>
            <person name="Treitli S.C."/>
            <person name="Pyrih J."/>
            <person name="Halakuc P."/>
            <person name="Pipaliya S.V."/>
            <person name="Vacek V."/>
            <person name="Brzon O."/>
            <person name="Soukal P."/>
            <person name="Eme L."/>
            <person name="Dacks J.B."/>
            <person name="Karnkowska A."/>
            <person name="Elias M."/>
            <person name="Hampl V."/>
        </authorList>
    </citation>
    <scope>NUCLEOTIDE SEQUENCE [LARGE SCALE GENOMIC DNA]</scope>
    <source>
        <strain evidence="2">NAU3</strain>
        <tissue evidence="2">Gut</tissue>
    </source>
</reference>
<accession>A0ABQ9X788</accession>
<name>A0ABQ9X788_9EUKA</name>
<dbReference type="EC" id="2.7.7.18" evidence="2"/>
<dbReference type="Gene3D" id="3.40.50.620">
    <property type="entry name" value="HUPs"/>
    <property type="match status" value="1"/>
</dbReference>
<organism evidence="2 3">
    <name type="scientific">Blattamonas nauphoetae</name>
    <dbReference type="NCBI Taxonomy" id="2049346"/>
    <lineage>
        <taxon>Eukaryota</taxon>
        <taxon>Metamonada</taxon>
        <taxon>Preaxostyla</taxon>
        <taxon>Oxymonadida</taxon>
        <taxon>Blattamonas</taxon>
    </lineage>
</organism>
<dbReference type="InterPro" id="IPR051182">
    <property type="entry name" value="Euk_NMN_adenylyltrnsfrase"/>
</dbReference>
<comment type="caution">
    <text evidence="2">The sequence shown here is derived from an EMBL/GenBank/DDBJ whole genome shotgun (WGS) entry which is preliminary data.</text>
</comment>
<evidence type="ECO:0000313" key="3">
    <source>
        <dbReference type="Proteomes" id="UP001281761"/>
    </source>
</evidence>
<protein>
    <submittedName>
        <fullName evidence="2">Nicotinamide/nicotinic acid mononucleotide adenylyltransferase</fullName>
        <ecNumber evidence="2">2.7.7.18</ecNumber>
    </submittedName>
</protein>
<dbReference type="Pfam" id="PF01467">
    <property type="entry name" value="CTP_transf_like"/>
    <property type="match status" value="1"/>
</dbReference>
<evidence type="ECO:0000259" key="1">
    <source>
        <dbReference type="Pfam" id="PF01467"/>
    </source>
</evidence>
<feature type="domain" description="Cytidyltransferase-like" evidence="1">
    <location>
        <begin position="10"/>
        <end position="173"/>
    </location>
</feature>
<dbReference type="SUPFAM" id="SSF52374">
    <property type="entry name" value="Nucleotidylyl transferase"/>
    <property type="match status" value="1"/>
</dbReference>